<sequence length="493" mass="53664">MAKNPTAEPKYTLLFINNEFVPSVSNKKFATVNPATNNVITYVAEGDKADVDKAVAAAKKAFQRNSPWRKMSPLQRTDLMIKLCELMTRDKPILASLETQDNGKPYTEACLDVDYSIDTLKYYAGWTDKFCGDTVPVGYDLVTITRKEPVGVVGQIIPWNYPLLMLAWKWGPALAVGCTIVLKPAEQTPLTALHMAALAKEAGFPAGVINVVTGFGPTAGAAISEHPDVQKVAFTGSVPVGRLVMEAAAKSNLKRVSLELGGKSPLVVFDDADVDFAVNVAHEALFSNHGQSCCAGSRTYVHEKIYDEFVSKAVAKAKSRTVGDPFDDKVLQGPQIDNEIFSQVLSYIESGKEEGAKLQCGGKRVGEKGFFIEPTVFSDVTDDMRIAQEEIFGPVQSIFKFNTVEEIIERANNVQYGLAAGVITNDLNKAMQYAQSVDAGSVWINCYDAVLPQTPFGGYKNSGMGRELGKDGLDNYLETKTITMKVFNQTSSD</sequence>
<evidence type="ECO:0000259" key="5">
    <source>
        <dbReference type="Pfam" id="PF00171"/>
    </source>
</evidence>
<dbReference type="PROSITE" id="PS00687">
    <property type="entry name" value="ALDEHYDE_DEHYDR_GLU"/>
    <property type="match status" value="1"/>
</dbReference>
<dbReference type="EnsemblMetazoa" id="GPPI032847-RA">
    <property type="protein sequence ID" value="GPPI032847-PA"/>
    <property type="gene ID" value="GPPI032847"/>
</dbReference>
<evidence type="ECO:0000313" key="7">
    <source>
        <dbReference type="Proteomes" id="UP000092460"/>
    </source>
</evidence>
<dbReference type="InterPro" id="IPR029510">
    <property type="entry name" value="Ald_DH_CS_GLU"/>
</dbReference>
<name>A0A1B0BK97_9MUSC</name>
<dbReference type="EMBL" id="JXJN01015848">
    <property type="status" value="NOT_ANNOTATED_CDS"/>
    <property type="molecule type" value="Genomic_DNA"/>
</dbReference>
<dbReference type="STRING" id="67801.A0A1B0BK97"/>
<evidence type="ECO:0000256" key="3">
    <source>
        <dbReference type="PROSITE-ProRule" id="PRU10007"/>
    </source>
</evidence>
<reference evidence="6" key="2">
    <citation type="submission" date="2020-05" db="UniProtKB">
        <authorList>
            <consortium name="EnsemblMetazoa"/>
        </authorList>
    </citation>
    <scope>IDENTIFICATION</scope>
    <source>
        <strain evidence="6">IAEA</strain>
    </source>
</reference>
<dbReference type="VEuPathDB" id="VectorBase:GPPI032847"/>
<dbReference type="InterPro" id="IPR016161">
    <property type="entry name" value="Ald_DH/histidinol_DH"/>
</dbReference>
<dbReference type="InterPro" id="IPR015590">
    <property type="entry name" value="Aldehyde_DH_dom"/>
</dbReference>
<dbReference type="Proteomes" id="UP000092460">
    <property type="component" value="Unassembled WGS sequence"/>
</dbReference>
<dbReference type="InterPro" id="IPR016160">
    <property type="entry name" value="Ald_DH_CS_CYS"/>
</dbReference>
<dbReference type="SUPFAM" id="SSF53720">
    <property type="entry name" value="ALDH-like"/>
    <property type="match status" value="1"/>
</dbReference>
<feature type="domain" description="Aldehyde dehydrogenase" evidence="5">
    <location>
        <begin position="21"/>
        <end position="482"/>
    </location>
</feature>
<dbReference type="FunFam" id="3.40.605.10:FF:000026">
    <property type="entry name" value="Aldehyde dehydrogenase, putative"/>
    <property type="match status" value="1"/>
</dbReference>
<feature type="active site" evidence="3">
    <location>
        <position position="259"/>
    </location>
</feature>
<dbReference type="Gene3D" id="3.40.605.10">
    <property type="entry name" value="Aldehyde Dehydrogenase, Chain A, domain 1"/>
    <property type="match status" value="1"/>
</dbReference>
<accession>A0A1B0BK97</accession>
<dbReference type="GO" id="GO:0016620">
    <property type="term" value="F:oxidoreductase activity, acting on the aldehyde or oxo group of donors, NAD or NADP as acceptor"/>
    <property type="evidence" value="ECO:0007669"/>
    <property type="project" value="InterPro"/>
</dbReference>
<dbReference type="PANTHER" id="PTHR11699">
    <property type="entry name" value="ALDEHYDE DEHYDROGENASE-RELATED"/>
    <property type="match status" value="1"/>
</dbReference>
<evidence type="ECO:0000256" key="4">
    <source>
        <dbReference type="RuleBase" id="RU003345"/>
    </source>
</evidence>
<keyword evidence="2 4" id="KW-0560">Oxidoreductase</keyword>
<dbReference type="InterPro" id="IPR016163">
    <property type="entry name" value="Ald_DH_C"/>
</dbReference>
<comment type="similarity">
    <text evidence="1 4">Belongs to the aldehyde dehydrogenase family.</text>
</comment>
<dbReference type="Gene3D" id="3.40.309.10">
    <property type="entry name" value="Aldehyde Dehydrogenase, Chain A, domain 2"/>
    <property type="match status" value="1"/>
</dbReference>
<dbReference type="Pfam" id="PF00171">
    <property type="entry name" value="Aldedh"/>
    <property type="match status" value="1"/>
</dbReference>
<dbReference type="InterPro" id="IPR016162">
    <property type="entry name" value="Ald_DH_N"/>
</dbReference>
<dbReference type="FunFam" id="3.40.309.10:FF:000001">
    <property type="entry name" value="Mitochondrial aldehyde dehydrogenase 2"/>
    <property type="match status" value="1"/>
</dbReference>
<proteinExistence type="inferred from homology"/>
<evidence type="ECO:0000256" key="1">
    <source>
        <dbReference type="ARBA" id="ARBA00009986"/>
    </source>
</evidence>
<organism evidence="6 7">
    <name type="scientific">Glossina palpalis gambiensis</name>
    <dbReference type="NCBI Taxonomy" id="67801"/>
    <lineage>
        <taxon>Eukaryota</taxon>
        <taxon>Metazoa</taxon>
        <taxon>Ecdysozoa</taxon>
        <taxon>Arthropoda</taxon>
        <taxon>Hexapoda</taxon>
        <taxon>Insecta</taxon>
        <taxon>Pterygota</taxon>
        <taxon>Neoptera</taxon>
        <taxon>Endopterygota</taxon>
        <taxon>Diptera</taxon>
        <taxon>Brachycera</taxon>
        <taxon>Muscomorpha</taxon>
        <taxon>Hippoboscoidea</taxon>
        <taxon>Glossinidae</taxon>
        <taxon>Glossina</taxon>
    </lineage>
</organism>
<evidence type="ECO:0000256" key="2">
    <source>
        <dbReference type="ARBA" id="ARBA00023002"/>
    </source>
</evidence>
<protein>
    <recommendedName>
        <fullName evidence="5">Aldehyde dehydrogenase domain-containing protein</fullName>
    </recommendedName>
</protein>
<keyword evidence="7" id="KW-1185">Reference proteome</keyword>
<evidence type="ECO:0000313" key="6">
    <source>
        <dbReference type="EnsemblMetazoa" id="GPPI032847-PA"/>
    </source>
</evidence>
<dbReference type="FunFam" id="3.40.605.10:FF:000050">
    <property type="entry name" value="Aldehyde dehydrogenase, mitochondrial"/>
    <property type="match status" value="1"/>
</dbReference>
<dbReference type="PROSITE" id="PS00070">
    <property type="entry name" value="ALDEHYDE_DEHYDR_CYS"/>
    <property type="match status" value="1"/>
</dbReference>
<reference evidence="7" key="1">
    <citation type="submission" date="2015-01" db="EMBL/GenBank/DDBJ databases">
        <authorList>
            <person name="Aksoy S."/>
            <person name="Warren W."/>
            <person name="Wilson R.K."/>
        </authorList>
    </citation>
    <scope>NUCLEOTIDE SEQUENCE [LARGE SCALE GENOMIC DNA]</scope>
    <source>
        <strain evidence="7">IAEA</strain>
    </source>
</reference>
<dbReference type="AlphaFoldDB" id="A0A1B0BK97"/>